<keyword evidence="1" id="KW-0812">Transmembrane</keyword>
<evidence type="ECO:0000313" key="3">
    <source>
        <dbReference type="Proteomes" id="UP000000254"/>
    </source>
</evidence>
<keyword evidence="3" id="KW-1185">Reference proteome</keyword>
<keyword evidence="1" id="KW-1133">Transmembrane helix</keyword>
<accession>A3DNS5</accession>
<dbReference type="EMBL" id="CP000575">
    <property type="protein sequence ID" value="ABN70285.1"/>
    <property type="molecule type" value="Genomic_DNA"/>
</dbReference>
<feature type="transmembrane region" description="Helical" evidence="1">
    <location>
        <begin position="64"/>
        <end position="86"/>
    </location>
</feature>
<name>A3DNS5_STAMF</name>
<proteinExistence type="predicted"/>
<feature type="transmembrane region" description="Helical" evidence="1">
    <location>
        <begin position="134"/>
        <end position="152"/>
    </location>
</feature>
<dbReference type="STRING" id="399550.Smar_1190"/>
<evidence type="ECO:0000313" key="2">
    <source>
        <dbReference type="EMBL" id="ABN70285.1"/>
    </source>
</evidence>
<protein>
    <submittedName>
        <fullName evidence="2">Uncharacterized protein</fullName>
    </submittedName>
</protein>
<gene>
    <name evidence="2" type="ordered locus">Smar_1190</name>
</gene>
<dbReference type="RefSeq" id="WP_011839476.1">
    <property type="nucleotide sequence ID" value="NC_009033.1"/>
</dbReference>
<dbReference type="Proteomes" id="UP000000254">
    <property type="component" value="Chromosome"/>
</dbReference>
<dbReference type="OrthoDB" id="377702at2157"/>
<dbReference type="GeneID" id="4907443"/>
<evidence type="ECO:0000256" key="1">
    <source>
        <dbReference type="SAM" id="Phobius"/>
    </source>
</evidence>
<sequence>MTYITKPLTSREISKTILIGVVKGLFYYIVYYVILFGLIVYYVIPYLMGASGLKDFNMNSIISFKLIDINILAIFMTLSIIGTFLVRHIPYGRAMNTLLGLLMLYIVLLMFNFGEFSGYIEQYNIYYNVDLSPLFKVFLLIIAVFTIGQISIEVGREYKSRKTNIDTKNIE</sequence>
<feature type="transmembrane region" description="Helical" evidence="1">
    <location>
        <begin position="98"/>
        <end position="114"/>
    </location>
</feature>
<reference evidence="2 3" key="2">
    <citation type="journal article" date="2009" name="Stand. Genomic Sci.">
        <title>Complete genome sequence of Staphylothermus marinus Stetter and Fiala 1986 type strain F1.</title>
        <authorList>
            <person name="Anderson I.J."/>
            <person name="Sun H."/>
            <person name="Lapidus A."/>
            <person name="Copeland A."/>
            <person name="Glavina Del Rio T."/>
            <person name="Tice H."/>
            <person name="Dalin E."/>
            <person name="Lucas S."/>
            <person name="Barry K."/>
            <person name="Land M."/>
            <person name="Richardson P."/>
            <person name="Huber H."/>
            <person name="Kyrpides N.C."/>
        </authorList>
    </citation>
    <scope>NUCLEOTIDE SEQUENCE [LARGE SCALE GENOMIC DNA]</scope>
    <source>
        <strain evidence="3">ATCC 43588 / DSM 3639 / JCM 9404 / F1</strain>
    </source>
</reference>
<dbReference type="AlphaFoldDB" id="A3DNS5"/>
<keyword evidence="1" id="KW-0472">Membrane</keyword>
<feature type="transmembrane region" description="Helical" evidence="1">
    <location>
        <begin position="25"/>
        <end position="44"/>
    </location>
</feature>
<organism evidence="2 3">
    <name type="scientific">Staphylothermus marinus (strain ATCC 43588 / DSM 3639 / JCM 9404 / F1)</name>
    <dbReference type="NCBI Taxonomy" id="399550"/>
    <lineage>
        <taxon>Archaea</taxon>
        <taxon>Thermoproteota</taxon>
        <taxon>Thermoprotei</taxon>
        <taxon>Desulfurococcales</taxon>
        <taxon>Desulfurococcaceae</taxon>
        <taxon>Staphylothermus</taxon>
    </lineage>
</organism>
<dbReference type="HOGENOM" id="CLU_1559553_0_0_2"/>
<reference evidence="3" key="1">
    <citation type="journal article" date="2009" name="BMC Genomics">
        <title>The complete genome sequence of Staphylothermus marinus reveals differences in sulfur metabolism among heterotrophic Crenarchaeota.</title>
        <authorList>
            <person name="Anderson I.J."/>
            <person name="Dharmarajan L."/>
            <person name="Rodriguez J."/>
            <person name="Hooper S."/>
            <person name="Porat I."/>
            <person name="Ulrich L.E."/>
            <person name="Elkins J.G."/>
            <person name="Mavromatis K."/>
            <person name="Sun H."/>
            <person name="Land M."/>
            <person name="Lapidus A."/>
            <person name="Lucas S."/>
            <person name="Barry K."/>
            <person name="Huber H."/>
            <person name="Zhulin I.B."/>
            <person name="Whitman W.B."/>
            <person name="Mukhopadhyay B."/>
            <person name="Woese C."/>
            <person name="Bristow J."/>
            <person name="Kyrpides N."/>
        </authorList>
    </citation>
    <scope>NUCLEOTIDE SEQUENCE [LARGE SCALE GENOMIC DNA]</scope>
    <source>
        <strain evidence="3">ATCC 43588 / DSM 3639 / JCM 9404 / F1</strain>
    </source>
</reference>
<dbReference type="eggNOG" id="arCOG12434">
    <property type="taxonomic scope" value="Archaea"/>
</dbReference>
<dbReference type="KEGG" id="smr:Smar_1190"/>